<dbReference type="PANTHER" id="PTHR33116">
    <property type="entry name" value="REVERSE TRANSCRIPTASE ZINC-BINDING DOMAIN-CONTAINING PROTEIN-RELATED-RELATED"/>
    <property type="match status" value="1"/>
</dbReference>
<dbReference type="OrthoDB" id="1938625at2759"/>
<reference evidence="3" key="1">
    <citation type="submission" date="2019-07" db="EMBL/GenBank/DDBJ databases">
        <title>De Novo Assembly of kiwifruit Actinidia rufa.</title>
        <authorList>
            <person name="Sugita-Konishi S."/>
            <person name="Sato K."/>
            <person name="Mori E."/>
            <person name="Abe Y."/>
            <person name="Kisaki G."/>
            <person name="Hamano K."/>
            <person name="Suezawa K."/>
            <person name="Otani M."/>
            <person name="Fukuda T."/>
            <person name="Manabe T."/>
            <person name="Gomi K."/>
            <person name="Tabuchi M."/>
            <person name="Akimitsu K."/>
            <person name="Kataoka I."/>
        </authorList>
    </citation>
    <scope>NUCLEOTIDE SEQUENCE [LARGE SCALE GENOMIC DNA]</scope>
    <source>
        <strain evidence="3">cv. Fuchu</strain>
    </source>
</reference>
<evidence type="ECO:0000259" key="1">
    <source>
        <dbReference type="Pfam" id="PF13966"/>
    </source>
</evidence>
<proteinExistence type="predicted"/>
<dbReference type="PANTHER" id="PTHR33116:SF66">
    <property type="entry name" value="REVERSE TRANSCRIPTASE ZINC-BINDING DOMAIN-CONTAINING PROTEIN"/>
    <property type="match status" value="1"/>
</dbReference>
<dbReference type="Pfam" id="PF13966">
    <property type="entry name" value="zf-RVT"/>
    <property type="match status" value="1"/>
</dbReference>
<evidence type="ECO:0000313" key="3">
    <source>
        <dbReference type="Proteomes" id="UP000585474"/>
    </source>
</evidence>
<name>A0A7J0DEW6_9ERIC</name>
<sequence length="333" mass="39158">MLGRAELIKSVLHGVECYWLSILPIPVGVREKVNQLCRNFLWSGKATVNKKPLVAWKEVTLPKHEGGLGIRNTKAWNKALISKTLWDIQAKKDSLWVQWIHQIYMSHVNFWDYKNRHEDSPLLKQIVALRDEIIETEGSIENAILRLNQWAPNGQLQSRLAYEFFRPRIAKNAWSKLVWHSSITPKHSFILWLGLKDRLRTRDKLQDFIEDLTCPLCMAENENMDHLFFRCQEVYQIWASIKSWLGISRAMHTLKAAVKWLIKEARGTGFPAKFKKITFACTVYYIWVARNKRIFEGKIEHPEAILRRIQIHAYRSIFSLFPDFRPEACNLFD</sequence>
<comment type="caution">
    <text evidence="2">The sequence shown here is derived from an EMBL/GenBank/DDBJ whole genome shotgun (WGS) entry which is preliminary data.</text>
</comment>
<protein>
    <recommendedName>
        <fullName evidence="1">Reverse transcriptase zinc-binding domain-containing protein</fullName>
    </recommendedName>
</protein>
<evidence type="ECO:0000313" key="2">
    <source>
        <dbReference type="EMBL" id="GFS33832.1"/>
    </source>
</evidence>
<organism evidence="2 3">
    <name type="scientific">Actinidia rufa</name>
    <dbReference type="NCBI Taxonomy" id="165716"/>
    <lineage>
        <taxon>Eukaryota</taxon>
        <taxon>Viridiplantae</taxon>
        <taxon>Streptophyta</taxon>
        <taxon>Embryophyta</taxon>
        <taxon>Tracheophyta</taxon>
        <taxon>Spermatophyta</taxon>
        <taxon>Magnoliopsida</taxon>
        <taxon>eudicotyledons</taxon>
        <taxon>Gunneridae</taxon>
        <taxon>Pentapetalae</taxon>
        <taxon>asterids</taxon>
        <taxon>Ericales</taxon>
        <taxon>Actinidiaceae</taxon>
        <taxon>Actinidia</taxon>
    </lineage>
</organism>
<dbReference type="AlphaFoldDB" id="A0A7J0DEW6"/>
<feature type="domain" description="Reverse transcriptase zinc-binding" evidence="1">
    <location>
        <begin position="158"/>
        <end position="238"/>
    </location>
</feature>
<accession>A0A7J0DEW6</accession>
<dbReference type="InterPro" id="IPR026960">
    <property type="entry name" value="RVT-Znf"/>
</dbReference>
<gene>
    <name evidence="2" type="ORF">Acr_00g0030760</name>
</gene>
<dbReference type="EMBL" id="BJWL01000200">
    <property type="protein sequence ID" value="GFS33832.1"/>
    <property type="molecule type" value="Genomic_DNA"/>
</dbReference>
<keyword evidence="3" id="KW-1185">Reference proteome</keyword>
<dbReference type="Proteomes" id="UP000585474">
    <property type="component" value="Unassembled WGS sequence"/>
</dbReference>